<reference evidence="1 2" key="1">
    <citation type="submission" date="2018-06" db="EMBL/GenBank/DDBJ databases">
        <title>Genomic Encyclopedia of Type Strains, Phase IV (KMG-IV): sequencing the most valuable type-strain genomes for metagenomic binning, comparative biology and taxonomic classification.</title>
        <authorList>
            <person name="Goeker M."/>
        </authorList>
    </citation>
    <scope>NUCLEOTIDE SEQUENCE [LARGE SCALE GENOMIC DNA]</scope>
    <source>
        <strain evidence="1 2">DSM 45521</strain>
    </source>
</reference>
<gene>
    <name evidence="1" type="ORF">DFR67_11637</name>
</gene>
<evidence type="ECO:0000313" key="2">
    <source>
        <dbReference type="Proteomes" id="UP000247591"/>
    </source>
</evidence>
<dbReference type="OrthoDB" id="3535759at2"/>
<accession>A0A318RBU9</accession>
<evidence type="ECO:0000313" key="1">
    <source>
        <dbReference type="EMBL" id="PYE13483.1"/>
    </source>
</evidence>
<keyword evidence="2" id="KW-1185">Reference proteome</keyword>
<dbReference type="AlphaFoldDB" id="A0A318RBU9"/>
<comment type="caution">
    <text evidence="1">The sequence shown here is derived from an EMBL/GenBank/DDBJ whole genome shotgun (WGS) entry which is preliminary data.</text>
</comment>
<organism evidence="1 2">
    <name type="scientific">Williamsia limnetica</name>
    <dbReference type="NCBI Taxonomy" id="882452"/>
    <lineage>
        <taxon>Bacteria</taxon>
        <taxon>Bacillati</taxon>
        <taxon>Actinomycetota</taxon>
        <taxon>Actinomycetes</taxon>
        <taxon>Mycobacteriales</taxon>
        <taxon>Nocardiaceae</taxon>
        <taxon>Williamsia</taxon>
    </lineage>
</organism>
<protein>
    <submittedName>
        <fullName evidence="1">Uncharacterized protein</fullName>
    </submittedName>
</protein>
<proteinExistence type="predicted"/>
<dbReference type="EMBL" id="QJSP01000016">
    <property type="protein sequence ID" value="PYE13483.1"/>
    <property type="molecule type" value="Genomic_DNA"/>
</dbReference>
<dbReference type="Proteomes" id="UP000247591">
    <property type="component" value="Unassembled WGS sequence"/>
</dbReference>
<name>A0A318RBU9_WILLI</name>
<dbReference type="RefSeq" id="WP_146240516.1">
    <property type="nucleotide sequence ID" value="NZ_QJSP01000016.1"/>
</dbReference>
<sequence>MSTPAPSTFAPGPLNWRYLDAVEAAALWDELIDWVEWLRHRYGLTHNKLPGCWPNHPAAVEELTALMAGHTASYQRLSTPKGQVVRYHDQMIVWHRLEMWSCLERIRANAAVGDCTADECNARPRAVPPLTSTARQTIAEDLRGRAVPTDVTVLDEVVMAELMERGEAVDDDSGVNFAGAVWTYNQSSRRFHRAADSATEAVDT</sequence>